<comment type="caution">
    <text evidence="2">The sequence shown here is derived from an EMBL/GenBank/DDBJ whole genome shotgun (WGS) entry which is preliminary data.</text>
</comment>
<organism evidence="2 3">
    <name type="scientific">Halalkalibacter alkalisediminis</name>
    <dbReference type="NCBI Taxonomy" id="935616"/>
    <lineage>
        <taxon>Bacteria</taxon>
        <taxon>Bacillati</taxon>
        <taxon>Bacillota</taxon>
        <taxon>Bacilli</taxon>
        <taxon>Bacillales</taxon>
        <taxon>Bacillaceae</taxon>
        <taxon>Halalkalibacter</taxon>
    </lineage>
</organism>
<protein>
    <submittedName>
        <fullName evidence="2">Uncharacterized protein</fullName>
    </submittedName>
</protein>
<proteinExistence type="predicted"/>
<evidence type="ECO:0000313" key="2">
    <source>
        <dbReference type="EMBL" id="MFC0560714.1"/>
    </source>
</evidence>
<gene>
    <name evidence="2" type="ORF">ACFFH4_17190</name>
</gene>
<evidence type="ECO:0000256" key="1">
    <source>
        <dbReference type="SAM" id="Phobius"/>
    </source>
</evidence>
<name>A0ABV6NIX3_9BACI</name>
<dbReference type="Proteomes" id="UP001589833">
    <property type="component" value="Unassembled WGS sequence"/>
</dbReference>
<dbReference type="EMBL" id="JBHLTR010000037">
    <property type="protein sequence ID" value="MFC0560714.1"/>
    <property type="molecule type" value="Genomic_DNA"/>
</dbReference>
<keyword evidence="1" id="KW-0472">Membrane</keyword>
<feature type="transmembrane region" description="Helical" evidence="1">
    <location>
        <begin position="7"/>
        <end position="27"/>
    </location>
</feature>
<dbReference type="RefSeq" id="WP_273847877.1">
    <property type="nucleotide sequence ID" value="NZ_JAQQWT010000039.1"/>
</dbReference>
<keyword evidence="1" id="KW-0812">Transmembrane</keyword>
<sequence length="75" mass="8869">MSDLVKIVVFSLFLSFLWVIPRLDLLFQWVSSHIWYSIAVAISLVAFFLCLNWIIQKRAHRHIKEQTLHVEKSEG</sequence>
<evidence type="ECO:0000313" key="3">
    <source>
        <dbReference type="Proteomes" id="UP001589833"/>
    </source>
</evidence>
<reference evidence="2 3" key="1">
    <citation type="submission" date="2024-09" db="EMBL/GenBank/DDBJ databases">
        <authorList>
            <person name="Sun Q."/>
            <person name="Mori K."/>
        </authorList>
    </citation>
    <scope>NUCLEOTIDE SEQUENCE [LARGE SCALE GENOMIC DNA]</scope>
    <source>
        <strain evidence="2 3">NCAIM B.02301</strain>
    </source>
</reference>
<keyword evidence="3" id="KW-1185">Reference proteome</keyword>
<feature type="transmembrane region" description="Helical" evidence="1">
    <location>
        <begin position="33"/>
        <end position="55"/>
    </location>
</feature>
<keyword evidence="1" id="KW-1133">Transmembrane helix</keyword>
<accession>A0ABV6NIX3</accession>